<comment type="caution">
    <text evidence="2">The sequence shown here is derived from an EMBL/GenBank/DDBJ whole genome shotgun (WGS) entry which is preliminary data.</text>
</comment>
<evidence type="ECO:0000313" key="3">
    <source>
        <dbReference type="Proteomes" id="UP001524547"/>
    </source>
</evidence>
<keyword evidence="1" id="KW-0732">Signal</keyword>
<proteinExistence type="predicted"/>
<evidence type="ECO:0008006" key="4">
    <source>
        <dbReference type="Google" id="ProtNLM"/>
    </source>
</evidence>
<dbReference type="RefSeq" id="WP_422920180.1">
    <property type="nucleotide sequence ID" value="NZ_JAMZEJ010000006.1"/>
</dbReference>
<name>A0ABT1W1G1_9PROT</name>
<organism evidence="2 3">
    <name type="scientific">Rhizosaccharibacter radicis</name>
    <dbReference type="NCBI Taxonomy" id="2782605"/>
    <lineage>
        <taxon>Bacteria</taxon>
        <taxon>Pseudomonadati</taxon>
        <taxon>Pseudomonadota</taxon>
        <taxon>Alphaproteobacteria</taxon>
        <taxon>Acetobacterales</taxon>
        <taxon>Acetobacteraceae</taxon>
        <taxon>Rhizosaccharibacter</taxon>
    </lineage>
</organism>
<reference evidence="2 3" key="1">
    <citation type="submission" date="2022-06" db="EMBL/GenBank/DDBJ databases">
        <title>Rhizosaccharibacter gen. nov. sp. nov. KSS12, endophytic bacteria isolated from sugarcane.</title>
        <authorList>
            <person name="Pitiwittayakul N."/>
        </authorList>
    </citation>
    <scope>NUCLEOTIDE SEQUENCE [LARGE SCALE GENOMIC DNA]</scope>
    <source>
        <strain evidence="2 3">KSS12</strain>
    </source>
</reference>
<feature type="chain" id="PRO_5045641922" description="Lipoprotein" evidence="1">
    <location>
        <begin position="26"/>
        <end position="86"/>
    </location>
</feature>
<accession>A0ABT1W1G1</accession>
<evidence type="ECO:0000256" key="1">
    <source>
        <dbReference type="SAM" id="SignalP"/>
    </source>
</evidence>
<sequence length="86" mass="8596">MRNKHRSVRFAPGGRVRAATAIALAAALGACTTEGPVAGTGSPGAAPGYGYVCYAGVYQCRVPTQVPLNSPCSCPGIGAPSFGTVR</sequence>
<protein>
    <recommendedName>
        <fullName evidence="4">Lipoprotein</fullName>
    </recommendedName>
</protein>
<gene>
    <name evidence="2" type="ORF">NFI88_11395</name>
</gene>
<dbReference type="EMBL" id="JAMZEJ010000006">
    <property type="protein sequence ID" value="MCQ8241440.1"/>
    <property type="molecule type" value="Genomic_DNA"/>
</dbReference>
<feature type="signal peptide" evidence="1">
    <location>
        <begin position="1"/>
        <end position="25"/>
    </location>
</feature>
<dbReference type="PROSITE" id="PS51257">
    <property type="entry name" value="PROKAR_LIPOPROTEIN"/>
    <property type="match status" value="1"/>
</dbReference>
<dbReference type="Proteomes" id="UP001524547">
    <property type="component" value="Unassembled WGS sequence"/>
</dbReference>
<evidence type="ECO:0000313" key="2">
    <source>
        <dbReference type="EMBL" id="MCQ8241440.1"/>
    </source>
</evidence>
<keyword evidence="3" id="KW-1185">Reference proteome</keyword>